<accession>A0ABT9TEV8</accession>
<comment type="caution">
    <text evidence="2">The sequence shown here is derived from an EMBL/GenBank/DDBJ whole genome shotgun (WGS) entry which is preliminary data.</text>
</comment>
<dbReference type="EMBL" id="JAUSSJ010000012">
    <property type="protein sequence ID" value="MDQ0022034.1"/>
    <property type="molecule type" value="Genomic_DNA"/>
</dbReference>
<keyword evidence="3" id="KW-1185">Reference proteome</keyword>
<evidence type="ECO:0000313" key="3">
    <source>
        <dbReference type="Proteomes" id="UP001244623"/>
    </source>
</evidence>
<keyword evidence="1" id="KW-0812">Transmembrane</keyword>
<organism evidence="2 3">
    <name type="scientific">[Curtobacterium] plantarum</name>
    <dbReference type="NCBI Taxonomy" id="221276"/>
    <lineage>
        <taxon>Bacteria</taxon>
        <taxon>Pseudomonadati</taxon>
        <taxon>Pseudomonadota</taxon>
        <taxon>Gammaproteobacteria</taxon>
        <taxon>Enterobacterales</taxon>
        <taxon>Erwiniaceae</taxon>
        <taxon>Pantoea</taxon>
    </lineage>
</organism>
<feature type="transmembrane region" description="Helical" evidence="1">
    <location>
        <begin position="12"/>
        <end position="33"/>
    </location>
</feature>
<name>A0ABT9TEV8_9GAMM</name>
<protein>
    <submittedName>
        <fullName evidence="2">Uncharacterized protein</fullName>
    </submittedName>
</protein>
<evidence type="ECO:0000313" key="2">
    <source>
        <dbReference type="EMBL" id="MDQ0022034.1"/>
    </source>
</evidence>
<sequence length="34" mass="3902">MKGIGRHTLGILLMVIIVLEAVHYLLTASWLPWR</sequence>
<dbReference type="Proteomes" id="UP001244623">
    <property type="component" value="Unassembled WGS sequence"/>
</dbReference>
<keyword evidence="1" id="KW-0472">Membrane</keyword>
<evidence type="ECO:0000256" key="1">
    <source>
        <dbReference type="SAM" id="Phobius"/>
    </source>
</evidence>
<keyword evidence="1" id="KW-1133">Transmembrane helix</keyword>
<proteinExistence type="predicted"/>
<gene>
    <name evidence="2" type="ORF">J2X94_004221</name>
</gene>
<reference evidence="2 3" key="1">
    <citation type="submission" date="2023-07" db="EMBL/GenBank/DDBJ databases">
        <title>Sorghum-associated microbial communities from plants grown in Nebraska, USA.</title>
        <authorList>
            <person name="Schachtman D."/>
        </authorList>
    </citation>
    <scope>NUCLEOTIDE SEQUENCE [LARGE SCALE GENOMIC DNA]</scope>
    <source>
        <strain evidence="2 3">CC49</strain>
    </source>
</reference>